<protein>
    <recommendedName>
        <fullName evidence="9">Ankyrin repeat protein</fullName>
    </recommendedName>
</protein>
<gene>
    <name evidence="7" type="ORF">HETSPECPRED_004379</name>
</gene>
<dbReference type="PROSITE" id="PS50088">
    <property type="entry name" value="ANK_REPEAT"/>
    <property type="match status" value="3"/>
</dbReference>
<name>A0A8H3PJN9_9LECA</name>
<feature type="coiled-coil region" evidence="4">
    <location>
        <begin position="972"/>
        <end position="999"/>
    </location>
</feature>
<dbReference type="PANTHER" id="PTHR24198">
    <property type="entry name" value="ANKYRIN REPEAT AND PROTEIN KINASE DOMAIN-CONTAINING PROTEIN"/>
    <property type="match status" value="1"/>
</dbReference>
<keyword evidence="4" id="KW-0175">Coiled coil</keyword>
<evidence type="ECO:0000313" key="7">
    <source>
        <dbReference type="EMBL" id="CAF9941900.1"/>
    </source>
</evidence>
<dbReference type="EMBL" id="CAJPDS010000261">
    <property type="protein sequence ID" value="CAF9941900.1"/>
    <property type="molecule type" value="Genomic_DNA"/>
</dbReference>
<feature type="region of interest" description="Disordered" evidence="5">
    <location>
        <begin position="323"/>
        <end position="348"/>
    </location>
</feature>
<comment type="caution">
    <text evidence="7">The sequence shown here is derived from an EMBL/GenBank/DDBJ whole genome shotgun (WGS) entry which is preliminary data.</text>
</comment>
<dbReference type="SUPFAM" id="SSF48403">
    <property type="entry name" value="Ankyrin repeat"/>
    <property type="match status" value="1"/>
</dbReference>
<dbReference type="Proteomes" id="UP000664521">
    <property type="component" value="Unassembled WGS sequence"/>
</dbReference>
<dbReference type="PANTHER" id="PTHR24198:SF165">
    <property type="entry name" value="ANKYRIN REPEAT-CONTAINING PROTEIN-RELATED"/>
    <property type="match status" value="1"/>
</dbReference>
<proteinExistence type="predicted"/>
<keyword evidence="6" id="KW-1133">Transmembrane helix</keyword>
<feature type="transmembrane region" description="Helical" evidence="6">
    <location>
        <begin position="44"/>
        <end position="62"/>
    </location>
</feature>
<dbReference type="Pfam" id="PF13637">
    <property type="entry name" value="Ank_4"/>
    <property type="match status" value="1"/>
</dbReference>
<dbReference type="InterPro" id="IPR002110">
    <property type="entry name" value="Ankyrin_rpt"/>
</dbReference>
<feature type="transmembrane region" description="Helical" evidence="6">
    <location>
        <begin position="256"/>
        <end position="277"/>
    </location>
</feature>
<feature type="transmembrane region" description="Helical" evidence="6">
    <location>
        <begin position="355"/>
        <end position="375"/>
    </location>
</feature>
<feature type="repeat" description="ANK" evidence="3">
    <location>
        <begin position="1095"/>
        <end position="1127"/>
    </location>
</feature>
<evidence type="ECO:0000256" key="3">
    <source>
        <dbReference type="PROSITE-ProRule" id="PRU00023"/>
    </source>
</evidence>
<evidence type="ECO:0008006" key="9">
    <source>
        <dbReference type="Google" id="ProtNLM"/>
    </source>
</evidence>
<evidence type="ECO:0000256" key="6">
    <source>
        <dbReference type="SAM" id="Phobius"/>
    </source>
</evidence>
<keyword evidence="1" id="KW-0677">Repeat</keyword>
<keyword evidence="2 3" id="KW-0040">ANK repeat</keyword>
<evidence type="ECO:0000313" key="8">
    <source>
        <dbReference type="Proteomes" id="UP000664521"/>
    </source>
</evidence>
<keyword evidence="6" id="KW-0812">Transmembrane</keyword>
<feature type="region of interest" description="Disordered" evidence="5">
    <location>
        <begin position="435"/>
        <end position="457"/>
    </location>
</feature>
<evidence type="ECO:0000256" key="1">
    <source>
        <dbReference type="ARBA" id="ARBA00022737"/>
    </source>
</evidence>
<feature type="non-terminal residue" evidence="7">
    <location>
        <position position="1211"/>
    </location>
</feature>
<organism evidence="7 8">
    <name type="scientific">Heterodermia speciosa</name>
    <dbReference type="NCBI Taxonomy" id="116794"/>
    <lineage>
        <taxon>Eukaryota</taxon>
        <taxon>Fungi</taxon>
        <taxon>Dikarya</taxon>
        <taxon>Ascomycota</taxon>
        <taxon>Pezizomycotina</taxon>
        <taxon>Lecanoromycetes</taxon>
        <taxon>OSLEUM clade</taxon>
        <taxon>Lecanoromycetidae</taxon>
        <taxon>Caliciales</taxon>
        <taxon>Physciaceae</taxon>
        <taxon>Heterodermia</taxon>
    </lineage>
</organism>
<feature type="repeat" description="ANK" evidence="3">
    <location>
        <begin position="1062"/>
        <end position="1094"/>
    </location>
</feature>
<evidence type="ECO:0000256" key="4">
    <source>
        <dbReference type="SAM" id="Coils"/>
    </source>
</evidence>
<keyword evidence="6" id="KW-0472">Membrane</keyword>
<feature type="transmembrane region" description="Helical" evidence="6">
    <location>
        <begin position="215"/>
        <end position="236"/>
    </location>
</feature>
<evidence type="ECO:0000256" key="2">
    <source>
        <dbReference type="ARBA" id="ARBA00023043"/>
    </source>
</evidence>
<feature type="repeat" description="ANK" evidence="3">
    <location>
        <begin position="1162"/>
        <end position="1194"/>
    </location>
</feature>
<dbReference type="SMART" id="SM00248">
    <property type="entry name" value="ANK"/>
    <property type="match status" value="4"/>
</dbReference>
<accession>A0A8H3PJN9</accession>
<dbReference type="AlphaFoldDB" id="A0A8H3PJN9"/>
<reference evidence="7" key="1">
    <citation type="submission" date="2021-03" db="EMBL/GenBank/DDBJ databases">
        <authorList>
            <person name="Tagirdzhanova G."/>
        </authorList>
    </citation>
    <scope>NUCLEOTIDE SEQUENCE</scope>
</reference>
<sequence>MNNSTSWWDDFSNDLATDLAPLIALFGESPTKQFLSECLSFTDIVIFATAPIGIITALISAIRVRGSSSLRAFIGRAQEGGGNAEAELCSSTSRDVCELYNNGGIARVFGRPKLLEVVLDDQSHGHDFYSSDRAPPSAGIYSFKEYISKLTKQQTPQTGKDDKDTKDWEEQRTYHLQQILCLERQSTTDKEATPNMEFAPNPNLSLNIGIKKKPMWWFIIAAVVGVLLQSFVLIWASVARYKLGFVRDGPPAKYAVPMTVIGTVSVVLGVGLCAFLVDSSTEERVFKRGKPQSHMYWVQPGNQYLGDQAFDSFAYSDRNQPLDTYTSSRKKQPDSSAKQKGQPEHVKRGDMEQGWLVWTTITLTTLGFIVQFVGLRACHSSVAIAQLGATLIMSIIRSGLRTQRMKKGDNCMSDRPDAYVGHELDWLAMYMDLRDEPDGGNKTKKNKRSSGGDDENRNVLRWEIPSSAAVVAFPPHTKPPGIPSPKDAILLEDSKLEAPTDMAKGFKLEAEAESESLKWLQKVYSPSSYDEDLPFPYESARRFLYRSRLARMTTDWDDNQIAVRNLARNLAKAITETANALTLRSTWNKDYEDVEVLLWPIRSRLLKTSYDLASTPDVTMALPVETGASEIKATQDPRHDPGHLIYLALKRSSMGGKFGAWTIDESELEAVVGLWAWTINERIHHISQISDAHSNHPAIFRILSTESGADGLKFWQTAGGTSITEMTLPQNPPGLLICGLHNSGTIVSLDRPVQAFKVKHTIPRVCAQELYSLFFLSMLKAVVKDIGGETIVREDFATFLLTNTTILDVRRAFIESNLGSSDDAFACTIPVLISSDKLPPVISTLAGARKTAEQYIKKQEWKEAERLLHWALAQCKKVNDFDSIFDFENHQRLLILAMCECYRKSLLAQPPSTFGVRGFLHLMGDQLSPTQKEIKLLAYNCSSNSTNSSSKSNPLRNLDTLAIAIRYYGYAALRLTAKMTNLVQDVSQLRQRLQNEETVLTTDDLGEQQTKSGRPLSLSETSIDVETAMPLNEALNEMITQKNLTETLYLVSRIEIERRRIKLDDSLSMAAERGWYTVVRALIELGANLDYKDGKGRTAITYAAIGGELNVFEHLLGKGIYPNSMDDQFRSPLSYASDGGHIRIVKRLLDDERVSADPKDKSDHTPLWNAVIGGHEQIVKLLLDKNVDVNVKDGYHETALQRASAEGYEQI</sequence>
<keyword evidence="8" id="KW-1185">Reference proteome</keyword>
<dbReference type="OrthoDB" id="194358at2759"/>
<evidence type="ECO:0000256" key="5">
    <source>
        <dbReference type="SAM" id="MobiDB-lite"/>
    </source>
</evidence>
<dbReference type="InterPro" id="IPR036770">
    <property type="entry name" value="Ankyrin_rpt-contain_sf"/>
</dbReference>
<dbReference type="PROSITE" id="PS50297">
    <property type="entry name" value="ANK_REP_REGION"/>
    <property type="match status" value="1"/>
</dbReference>
<dbReference type="Pfam" id="PF12796">
    <property type="entry name" value="Ank_2"/>
    <property type="match status" value="1"/>
</dbReference>
<dbReference type="Gene3D" id="1.25.40.20">
    <property type="entry name" value="Ankyrin repeat-containing domain"/>
    <property type="match status" value="1"/>
</dbReference>